<organism evidence="1">
    <name type="scientific">uncultured Caudovirales phage</name>
    <dbReference type="NCBI Taxonomy" id="2100421"/>
    <lineage>
        <taxon>Viruses</taxon>
        <taxon>Duplodnaviria</taxon>
        <taxon>Heunggongvirae</taxon>
        <taxon>Uroviricota</taxon>
        <taxon>Caudoviricetes</taxon>
        <taxon>Peduoviridae</taxon>
        <taxon>Maltschvirus</taxon>
        <taxon>Maltschvirus maltsch</taxon>
    </lineage>
</organism>
<evidence type="ECO:0000313" key="1">
    <source>
        <dbReference type="EMBL" id="CAB4154547.1"/>
    </source>
</evidence>
<name>A0A6J5N726_9CAUD</name>
<reference evidence="1" key="1">
    <citation type="submission" date="2020-04" db="EMBL/GenBank/DDBJ databases">
        <authorList>
            <person name="Chiriac C."/>
            <person name="Salcher M."/>
            <person name="Ghai R."/>
            <person name="Kavagutti S V."/>
        </authorList>
    </citation>
    <scope>NUCLEOTIDE SEQUENCE</scope>
</reference>
<proteinExistence type="predicted"/>
<gene>
    <name evidence="1" type="ORF">UFOVP654_12</name>
</gene>
<accession>A0A6J5N726</accession>
<sequence>MGFATHLGPWLLGTVKNTTGTTAGTVQNTGATIVAQTFNLTAAQVATGSVAAGFIPAGAAITAVQILTTTLFASATTLKVSIAGVDTATATTITSAGTYPITFATTFTPTQANVGATDAALTFTTTGSSSTGAVTVIVAYIVRNSDGAMQQSPQQN</sequence>
<protein>
    <submittedName>
        <fullName evidence="1">Uncharacterized protein</fullName>
    </submittedName>
</protein>
<dbReference type="EMBL" id="LR796614">
    <property type="protein sequence ID" value="CAB4154547.1"/>
    <property type="molecule type" value="Genomic_DNA"/>
</dbReference>